<dbReference type="InterPro" id="IPR007284">
    <property type="entry name" value="Ground-like_dom"/>
</dbReference>
<evidence type="ECO:0000256" key="1">
    <source>
        <dbReference type="SAM" id="SignalP"/>
    </source>
</evidence>
<keyword evidence="3" id="KW-1185">Reference proteome</keyword>
<keyword evidence="1" id="KW-0732">Signal</keyword>
<reference evidence="4" key="1">
    <citation type="submission" date="2017-02" db="UniProtKB">
        <authorList>
            <consortium name="WormBaseParasite"/>
        </authorList>
    </citation>
    <scope>IDENTIFICATION</scope>
</reference>
<sequence length="144" mass="15788">MESLALYTATLMLMKQTIAWGLLPGCNCGLPPICPPPVICPPRICPPCLPVIPIKPISSCCQTCICSVRRKRDSSSGISTEREINPMIRTNATESTFAIKKTADSKLGAKFNVFCAMNDLAHVAYAENFCQHKKGNIICFAYKF</sequence>
<dbReference type="AlphaFoldDB" id="A0A0R3RVR8"/>
<feature type="chain" id="PRO_5006447819" evidence="1">
    <location>
        <begin position="20"/>
        <end position="144"/>
    </location>
</feature>
<dbReference type="Pfam" id="PF04155">
    <property type="entry name" value="Ground-like"/>
    <property type="match status" value="1"/>
</dbReference>
<accession>A0A0R3RVR8</accession>
<proteinExistence type="predicted"/>
<protein>
    <submittedName>
        <fullName evidence="4">Ground-like domain-containing protein</fullName>
    </submittedName>
</protein>
<feature type="domain" description="Ground-like" evidence="2">
    <location>
        <begin position="88"/>
        <end position="142"/>
    </location>
</feature>
<evidence type="ECO:0000259" key="2">
    <source>
        <dbReference type="Pfam" id="PF04155"/>
    </source>
</evidence>
<evidence type="ECO:0000313" key="3">
    <source>
        <dbReference type="Proteomes" id="UP000050640"/>
    </source>
</evidence>
<organism evidence="3 4">
    <name type="scientific">Elaeophora elaphi</name>
    <dbReference type="NCBI Taxonomy" id="1147741"/>
    <lineage>
        <taxon>Eukaryota</taxon>
        <taxon>Metazoa</taxon>
        <taxon>Ecdysozoa</taxon>
        <taxon>Nematoda</taxon>
        <taxon>Chromadorea</taxon>
        <taxon>Rhabditida</taxon>
        <taxon>Spirurina</taxon>
        <taxon>Spiruromorpha</taxon>
        <taxon>Filarioidea</taxon>
        <taxon>Onchocercidae</taxon>
        <taxon>Elaeophora</taxon>
    </lineage>
</organism>
<name>A0A0R3RVR8_9BILA</name>
<feature type="signal peptide" evidence="1">
    <location>
        <begin position="1"/>
        <end position="19"/>
    </location>
</feature>
<dbReference type="STRING" id="1147741.A0A0R3RVR8"/>
<dbReference type="WBParaSite" id="EEL_0000621801-mRNA-1">
    <property type="protein sequence ID" value="EEL_0000621801-mRNA-1"/>
    <property type="gene ID" value="EEL_0000621801"/>
</dbReference>
<evidence type="ECO:0000313" key="4">
    <source>
        <dbReference type="WBParaSite" id="EEL_0000621801-mRNA-1"/>
    </source>
</evidence>
<dbReference type="Proteomes" id="UP000050640">
    <property type="component" value="Unplaced"/>
</dbReference>